<reference evidence="2 3" key="1">
    <citation type="journal article" date="2018" name="Genome Announc.">
        <title>Genome Sequence of Geothermobacter sp. HR-1 Iron Reducer from the Loihi Seamount.</title>
        <authorList>
            <person name="Smith H."/>
            <person name="Abuyen K."/>
            <person name="Tremblay J."/>
            <person name="Savalia P."/>
            <person name="Perez-Rodriguez I."/>
            <person name="Emerson D."/>
            <person name="Tully B."/>
            <person name="Amend J."/>
        </authorList>
    </citation>
    <scope>NUCLEOTIDE SEQUENCE [LARGE SCALE GENOMIC DNA]</scope>
    <source>
        <strain evidence="2 3">HR-1</strain>
    </source>
</reference>
<feature type="domain" description="PatA-like N-terminal" evidence="1">
    <location>
        <begin position="50"/>
        <end position="202"/>
    </location>
</feature>
<dbReference type="RefSeq" id="WP_103114099.1">
    <property type="nucleotide sequence ID" value="NZ_PPFX01000002.1"/>
</dbReference>
<comment type="caution">
    <text evidence="2">The sequence shown here is derived from an EMBL/GenBank/DDBJ whole genome shotgun (WGS) entry which is preliminary data.</text>
</comment>
<dbReference type="OrthoDB" id="5401144at2"/>
<dbReference type="Proteomes" id="UP000236340">
    <property type="component" value="Unassembled WGS sequence"/>
</dbReference>
<dbReference type="InterPro" id="IPR025497">
    <property type="entry name" value="PatA-like_N"/>
</dbReference>
<proteinExistence type="predicted"/>
<gene>
    <name evidence="2" type="ORF">C2E25_01895</name>
</gene>
<organism evidence="2 3">
    <name type="scientific">Geothermobacter hydrogeniphilus</name>
    <dbReference type="NCBI Taxonomy" id="1969733"/>
    <lineage>
        <taxon>Bacteria</taxon>
        <taxon>Pseudomonadati</taxon>
        <taxon>Thermodesulfobacteriota</taxon>
        <taxon>Desulfuromonadia</taxon>
        <taxon>Desulfuromonadales</taxon>
        <taxon>Geothermobacteraceae</taxon>
        <taxon>Geothermobacter</taxon>
    </lineage>
</organism>
<evidence type="ECO:0000313" key="2">
    <source>
        <dbReference type="EMBL" id="PNU21637.1"/>
    </source>
</evidence>
<dbReference type="InterPro" id="IPR037257">
    <property type="entry name" value="T2SS_E_N_sf"/>
</dbReference>
<dbReference type="EMBL" id="PPFX01000002">
    <property type="protein sequence ID" value="PNU21637.1"/>
    <property type="molecule type" value="Genomic_DNA"/>
</dbReference>
<dbReference type="SUPFAM" id="SSF160246">
    <property type="entry name" value="EspE N-terminal domain-like"/>
    <property type="match status" value="1"/>
</dbReference>
<name>A0A2K2HEB5_9BACT</name>
<dbReference type="Pfam" id="PF14332">
    <property type="entry name" value="DUF4388"/>
    <property type="match status" value="1"/>
</dbReference>
<dbReference type="PANTHER" id="PTHR36304:SF4">
    <property type="entry name" value="DUF4388 DOMAIN-CONTAINING PROTEIN"/>
    <property type="match status" value="1"/>
</dbReference>
<protein>
    <recommendedName>
        <fullName evidence="1">PatA-like N-terminal domain-containing protein</fullName>
    </recommendedName>
</protein>
<evidence type="ECO:0000313" key="3">
    <source>
        <dbReference type="Proteomes" id="UP000236340"/>
    </source>
</evidence>
<evidence type="ECO:0000259" key="1">
    <source>
        <dbReference type="Pfam" id="PF14332"/>
    </source>
</evidence>
<sequence>MSLTISSHGRINLPPAVVRELRNQPLEARSFSCNHLLLTASGEQEVCLAGVLGALGLPDLLSFFNMFRHTGVLRFHLQGGEKALYFQDGEIVFATSSFPEEELGEILFGLGKVDRETLDKARQFATSRRTIGKILVEKKAVTAKDLWEATRNQVETIVYNLFVFNEGSFSFEPRSLENEQIVRLSMGTQNLIMEGLRRIDERGLFMNVIGSLDLLPVATGAGAEGLSPAEQRLLELIGQTPAVAAGEVLRRSGLGEFDGLRLLFSLVEKKRVRMESAPEVEVDGIPGEILKIYNSALVVMYHKITDRNPRFGQEVRYFLRDLPQPFSYLFRDVAISAEGAVDGGRILSNLEGLAEGDKQKLLVDGLNELLFMECLAARRDLPHEESAELVARVQEISRRVKEFIGRKT</sequence>
<accession>A0A2K2HEB5</accession>
<dbReference type="PANTHER" id="PTHR36304">
    <property type="entry name" value="DOMAIN GTPASE-ACTIVATING PROTEIN, PUTATIVE-RELATED-RELATED"/>
    <property type="match status" value="1"/>
</dbReference>
<dbReference type="AlphaFoldDB" id="A0A2K2HEB5"/>